<dbReference type="AlphaFoldDB" id="A0A433RSI4"/>
<comment type="subcellular location">
    <subcellularLocation>
        <location evidence="1">Endomembrane system</location>
        <topology evidence="1">Multi-pass membrane protein</topology>
    </subcellularLocation>
</comment>
<feature type="transmembrane region" description="Helical" evidence="7">
    <location>
        <begin position="45"/>
        <end position="65"/>
    </location>
</feature>
<keyword evidence="6" id="KW-0479">Metal-binding</keyword>
<feature type="binding site" evidence="6">
    <location>
        <position position="195"/>
    </location>
    <ligand>
        <name>Zn(2+)</name>
        <dbReference type="ChEBI" id="CHEBI:29105"/>
    </ligand>
</feature>
<dbReference type="EMBL" id="JTFC01000031">
    <property type="protein sequence ID" value="RUS55122.1"/>
    <property type="molecule type" value="Genomic_DNA"/>
</dbReference>
<dbReference type="GO" id="GO:0012505">
    <property type="term" value="C:endomembrane system"/>
    <property type="evidence" value="ECO:0007669"/>
    <property type="project" value="UniProtKB-SubCell"/>
</dbReference>
<dbReference type="InterPro" id="IPR005744">
    <property type="entry name" value="Hy-lIII"/>
</dbReference>
<dbReference type="GO" id="GO:0046872">
    <property type="term" value="F:metal ion binding"/>
    <property type="evidence" value="ECO:0007669"/>
    <property type="project" value="UniProtKB-KW"/>
</dbReference>
<evidence type="ECO:0000313" key="8">
    <source>
        <dbReference type="EMBL" id="RUS55122.1"/>
    </source>
</evidence>
<evidence type="ECO:0000256" key="6">
    <source>
        <dbReference type="PIRSR" id="PIRSR604254-1"/>
    </source>
</evidence>
<dbReference type="NCBIfam" id="TIGR01065">
    <property type="entry name" value="hlyIII"/>
    <property type="match status" value="1"/>
</dbReference>
<dbReference type="InterPro" id="IPR004254">
    <property type="entry name" value="AdipoR/HlyIII-related"/>
</dbReference>
<dbReference type="RefSeq" id="WP_126990622.1">
    <property type="nucleotide sequence ID" value="NZ_JTFC01000031.1"/>
</dbReference>
<gene>
    <name evidence="8" type="ORF">QI30_09190</name>
</gene>
<evidence type="ECO:0000256" key="1">
    <source>
        <dbReference type="ARBA" id="ARBA00004127"/>
    </source>
</evidence>
<sequence length="213" mass="23711">MATITTLDNRKNNEETWNVITHGLGFILAIPALIFLIMRSASTGSALYVTSFTIFGISTMILFLASTVYHASPLSKRRQFRIIDHCSIYILIAGTYTPFALIAIGGGLGWTIFGIEWGLALCGIVFKFFFIERFKAVSLICYLGMGWLIILAFKTVVTHITMTGFSYLLAGGLMYTIGAFFFANHKIPYNHAIWHVFVLAGSAFMLVTVLFYV</sequence>
<dbReference type="Proteomes" id="UP000288623">
    <property type="component" value="Unassembled WGS sequence"/>
</dbReference>
<evidence type="ECO:0000256" key="4">
    <source>
        <dbReference type="ARBA" id="ARBA00022989"/>
    </source>
</evidence>
<dbReference type="GO" id="GO:0016020">
    <property type="term" value="C:membrane"/>
    <property type="evidence" value="ECO:0007669"/>
    <property type="project" value="InterPro"/>
</dbReference>
<evidence type="ECO:0000256" key="2">
    <source>
        <dbReference type="ARBA" id="ARBA00008488"/>
    </source>
</evidence>
<feature type="transmembrane region" description="Helical" evidence="7">
    <location>
        <begin position="165"/>
        <end position="183"/>
    </location>
</feature>
<keyword evidence="5 7" id="KW-0472">Membrane</keyword>
<keyword evidence="9" id="KW-1185">Reference proteome</keyword>
<keyword evidence="6" id="KW-0862">Zinc</keyword>
<feature type="binding site" evidence="6">
    <location>
        <position position="191"/>
    </location>
    <ligand>
        <name>Zn(2+)</name>
        <dbReference type="ChEBI" id="CHEBI:29105"/>
    </ligand>
</feature>
<dbReference type="Pfam" id="PF03006">
    <property type="entry name" value="HlyIII"/>
    <property type="match status" value="1"/>
</dbReference>
<dbReference type="PANTHER" id="PTHR20855">
    <property type="entry name" value="ADIPOR/PROGESTIN RECEPTOR-RELATED"/>
    <property type="match status" value="1"/>
</dbReference>
<evidence type="ECO:0000256" key="3">
    <source>
        <dbReference type="ARBA" id="ARBA00022692"/>
    </source>
</evidence>
<feature type="transmembrane region" description="Helical" evidence="7">
    <location>
        <begin position="86"/>
        <end position="104"/>
    </location>
</feature>
<dbReference type="OrthoDB" id="9813689at2"/>
<proteinExistence type="inferred from homology"/>
<reference evidence="8 9" key="1">
    <citation type="submission" date="2014-11" db="EMBL/GenBank/DDBJ databases">
        <title>Genome sequence and analysis of novel Kurthia sp.</title>
        <authorList>
            <person name="Lawson J.N."/>
            <person name="Gonzalez J.E."/>
            <person name="Rinauldi L."/>
            <person name="Xuan Z."/>
            <person name="Firman A."/>
            <person name="Shaddox L."/>
            <person name="Trudeau A."/>
            <person name="Shah S."/>
            <person name="Reiman D."/>
        </authorList>
    </citation>
    <scope>NUCLEOTIDE SEQUENCE [LARGE SCALE GENOMIC DNA]</scope>
    <source>
        <strain evidence="8 9">3B1D</strain>
    </source>
</reference>
<keyword evidence="4 7" id="KW-1133">Transmembrane helix</keyword>
<feature type="transmembrane region" description="Helical" evidence="7">
    <location>
        <begin position="136"/>
        <end position="153"/>
    </location>
</feature>
<keyword evidence="3 7" id="KW-0812">Transmembrane</keyword>
<accession>A0A433RSI4</accession>
<feature type="binding site" evidence="6">
    <location>
        <position position="70"/>
    </location>
    <ligand>
        <name>Zn(2+)</name>
        <dbReference type="ChEBI" id="CHEBI:29105"/>
    </ligand>
</feature>
<dbReference type="GO" id="GO:0140911">
    <property type="term" value="F:pore-forming activity"/>
    <property type="evidence" value="ECO:0007669"/>
    <property type="project" value="InterPro"/>
</dbReference>
<evidence type="ECO:0000313" key="9">
    <source>
        <dbReference type="Proteomes" id="UP000288623"/>
    </source>
</evidence>
<dbReference type="PANTHER" id="PTHR20855:SF129">
    <property type="entry name" value="HEMOLYSIN-3 HOMOLOG"/>
    <property type="match status" value="1"/>
</dbReference>
<feature type="transmembrane region" description="Helical" evidence="7">
    <location>
        <begin position="19"/>
        <end position="39"/>
    </location>
</feature>
<name>A0A433RSI4_9BACL</name>
<feature type="transmembrane region" description="Helical" evidence="7">
    <location>
        <begin position="192"/>
        <end position="212"/>
    </location>
</feature>
<feature type="transmembrane region" description="Helical" evidence="7">
    <location>
        <begin position="110"/>
        <end position="129"/>
    </location>
</feature>
<comment type="caution">
    <text evidence="8">The sequence shown here is derived from an EMBL/GenBank/DDBJ whole genome shotgun (WGS) entry which is preliminary data.</text>
</comment>
<comment type="similarity">
    <text evidence="2">Belongs to the UPF0073 (Hly-III) family.</text>
</comment>
<evidence type="ECO:0000256" key="7">
    <source>
        <dbReference type="SAM" id="Phobius"/>
    </source>
</evidence>
<protein>
    <submittedName>
        <fullName evidence="8">Hemolysin D</fullName>
    </submittedName>
</protein>
<evidence type="ECO:0000256" key="5">
    <source>
        <dbReference type="ARBA" id="ARBA00023136"/>
    </source>
</evidence>
<organism evidence="8 9">
    <name type="scientific">Candidatus Kurthia intestinigallinarum</name>
    <dbReference type="NCBI Taxonomy" id="1562256"/>
    <lineage>
        <taxon>Bacteria</taxon>
        <taxon>Bacillati</taxon>
        <taxon>Bacillota</taxon>
        <taxon>Bacilli</taxon>
        <taxon>Bacillales</taxon>
        <taxon>Caryophanaceae</taxon>
        <taxon>Kurthia</taxon>
    </lineage>
</organism>